<organism evidence="9 10">
    <name type="scientific">Hyphopichia burtonii NRRL Y-1933</name>
    <dbReference type="NCBI Taxonomy" id="984485"/>
    <lineage>
        <taxon>Eukaryota</taxon>
        <taxon>Fungi</taxon>
        <taxon>Dikarya</taxon>
        <taxon>Ascomycota</taxon>
        <taxon>Saccharomycotina</taxon>
        <taxon>Pichiomycetes</taxon>
        <taxon>Debaryomycetaceae</taxon>
        <taxon>Hyphopichia</taxon>
    </lineage>
</organism>
<evidence type="ECO:0000259" key="8">
    <source>
        <dbReference type="PROSITE" id="PS50067"/>
    </source>
</evidence>
<evidence type="ECO:0000256" key="2">
    <source>
        <dbReference type="ARBA" id="ARBA00022490"/>
    </source>
</evidence>
<dbReference type="SMART" id="SM00129">
    <property type="entry name" value="KISc"/>
    <property type="match status" value="1"/>
</dbReference>
<sequence>MRGGTTSPAQGTNIKVLVRVRPLLARETKDDQVKSLVSMPAEDPKSTILTVPTNSLYHSQRNKAISSAQKKTSEEQKYYSFDESVWSFDSNHSNYTDNRKFYNKTGPDIIEHFFQGFNVCLLAYGQTSSGKTYTMMGDREEPGIIPLTIRDILNQKQRLVNEKINCQLKLLYIEIYNEQVKDLLTNNQQDSKKCRVREHPTLGPYVENVTECNIDLYADFINCLNKGNSNRATASTSMNDNSSRSHAIITVNLKQTKFVSQNDNNTIGEAEEEMVSNIKLVDLAGSERLSKTKLFGQQDRVKEGTLINKSLTVLGRCFNLLAANSSPSSCQSSSVIPYRDSTLTYILKENLAGNSKSFMIFCISPIDFEETHQTLNYANQVKKIKTAAKANKTKLSLAPIDWEELRAMDQSAIQSLKDEIKDLTNKLNNFELNSSPTSVPTEDNKSLKLISYLDNETSKLKFENTFLKQKLLERDHQLHELQSHVDYMDQELFGFIKRATQDKLSLQTASRLAEISNFSSLLEQHQRDLELQLEDYDPAKAF</sequence>
<dbReference type="RefSeq" id="XP_020079004.1">
    <property type="nucleotide sequence ID" value="XM_020218100.1"/>
</dbReference>
<dbReference type="InterPro" id="IPR001752">
    <property type="entry name" value="Kinesin_motor_dom"/>
</dbReference>
<evidence type="ECO:0000313" key="9">
    <source>
        <dbReference type="EMBL" id="ODV69937.1"/>
    </source>
</evidence>
<feature type="binding site" evidence="6">
    <location>
        <begin position="125"/>
        <end position="132"/>
    </location>
    <ligand>
        <name>ATP</name>
        <dbReference type="ChEBI" id="CHEBI:30616"/>
    </ligand>
</feature>
<comment type="subcellular location">
    <subcellularLocation>
        <location evidence="1">Cytoplasm</location>
    </subcellularLocation>
</comment>
<feature type="domain" description="Kinesin motor" evidence="8">
    <location>
        <begin position="13"/>
        <end position="384"/>
    </location>
</feature>
<dbReference type="PRINTS" id="PR00380">
    <property type="entry name" value="KINESINHEAVY"/>
</dbReference>
<keyword evidence="6" id="KW-0505">Motor protein</keyword>
<dbReference type="GO" id="GO:0005737">
    <property type="term" value="C:cytoplasm"/>
    <property type="evidence" value="ECO:0007669"/>
    <property type="project" value="UniProtKB-SubCell"/>
</dbReference>
<dbReference type="GO" id="GO:0005875">
    <property type="term" value="C:microtubule associated complex"/>
    <property type="evidence" value="ECO:0007669"/>
    <property type="project" value="TreeGrafter"/>
</dbReference>
<proteinExistence type="inferred from homology"/>
<keyword evidence="3 6" id="KW-0547">Nucleotide-binding</keyword>
<evidence type="ECO:0000256" key="6">
    <source>
        <dbReference type="PROSITE-ProRule" id="PRU00283"/>
    </source>
</evidence>
<dbReference type="GO" id="GO:0007018">
    <property type="term" value="P:microtubule-based movement"/>
    <property type="evidence" value="ECO:0007669"/>
    <property type="project" value="InterPro"/>
</dbReference>
<accession>A0A1E4RRR1</accession>
<dbReference type="InterPro" id="IPR027417">
    <property type="entry name" value="P-loop_NTPase"/>
</dbReference>
<keyword evidence="5 7" id="KW-0175">Coiled coil</keyword>
<dbReference type="Pfam" id="PF00225">
    <property type="entry name" value="Kinesin"/>
    <property type="match status" value="1"/>
</dbReference>
<evidence type="ECO:0000256" key="1">
    <source>
        <dbReference type="ARBA" id="ARBA00004496"/>
    </source>
</evidence>
<keyword evidence="10" id="KW-1185">Reference proteome</keyword>
<feature type="coiled-coil region" evidence="7">
    <location>
        <begin position="406"/>
        <end position="433"/>
    </location>
</feature>
<dbReference type="PANTHER" id="PTHR47969:SF15">
    <property type="entry name" value="CHROMOSOME-ASSOCIATED KINESIN KIF4A-RELATED"/>
    <property type="match status" value="1"/>
</dbReference>
<dbReference type="GeneID" id="30992650"/>
<dbReference type="SUPFAM" id="SSF52540">
    <property type="entry name" value="P-loop containing nucleoside triphosphate hydrolases"/>
    <property type="match status" value="1"/>
</dbReference>
<dbReference type="PROSITE" id="PS50067">
    <property type="entry name" value="KINESIN_MOTOR_2"/>
    <property type="match status" value="1"/>
</dbReference>
<dbReference type="GO" id="GO:0007052">
    <property type="term" value="P:mitotic spindle organization"/>
    <property type="evidence" value="ECO:0007669"/>
    <property type="project" value="TreeGrafter"/>
</dbReference>
<dbReference type="EMBL" id="KV454538">
    <property type="protein sequence ID" value="ODV69937.1"/>
    <property type="molecule type" value="Genomic_DNA"/>
</dbReference>
<keyword evidence="2" id="KW-0963">Cytoplasm</keyword>
<reference evidence="10" key="1">
    <citation type="submission" date="2016-05" db="EMBL/GenBank/DDBJ databases">
        <title>Comparative genomics of biotechnologically important yeasts.</title>
        <authorList>
            <consortium name="DOE Joint Genome Institute"/>
            <person name="Riley R."/>
            <person name="Haridas S."/>
            <person name="Wolfe K.H."/>
            <person name="Lopes M.R."/>
            <person name="Hittinger C.T."/>
            <person name="Goker M."/>
            <person name="Salamov A."/>
            <person name="Wisecaver J."/>
            <person name="Long T.M."/>
            <person name="Aerts A.L."/>
            <person name="Barry K."/>
            <person name="Choi C."/>
            <person name="Clum A."/>
            <person name="Coughlan A.Y."/>
            <person name="Deshpande S."/>
            <person name="Douglass A.P."/>
            <person name="Hanson S.J."/>
            <person name="Klenk H.-P."/>
            <person name="Labutti K."/>
            <person name="Lapidus A."/>
            <person name="Lindquist E."/>
            <person name="Lipzen A."/>
            <person name="Meier-Kolthoff J.P."/>
            <person name="Ohm R.A."/>
            <person name="Otillar R.P."/>
            <person name="Pangilinan J."/>
            <person name="Peng Y."/>
            <person name="Rokas A."/>
            <person name="Rosa C.A."/>
            <person name="Scheuner C."/>
            <person name="Sibirny A.A."/>
            <person name="Slot J.C."/>
            <person name="Stielow J.B."/>
            <person name="Sun H."/>
            <person name="Kurtzman C.P."/>
            <person name="Blackwell M."/>
            <person name="Grigoriev I.V."/>
            <person name="Jeffries T.W."/>
        </authorList>
    </citation>
    <scope>NUCLEOTIDE SEQUENCE [LARGE SCALE GENOMIC DNA]</scope>
    <source>
        <strain evidence="10">NRRL Y-1933</strain>
    </source>
</reference>
<dbReference type="PANTHER" id="PTHR47969">
    <property type="entry name" value="CHROMOSOME-ASSOCIATED KINESIN KIF4A-RELATED"/>
    <property type="match status" value="1"/>
</dbReference>
<dbReference type="GO" id="GO:0008017">
    <property type="term" value="F:microtubule binding"/>
    <property type="evidence" value="ECO:0007669"/>
    <property type="project" value="InterPro"/>
</dbReference>
<evidence type="ECO:0000256" key="5">
    <source>
        <dbReference type="ARBA" id="ARBA00023054"/>
    </source>
</evidence>
<dbReference type="InterPro" id="IPR027640">
    <property type="entry name" value="Kinesin-like_fam"/>
</dbReference>
<protein>
    <submittedName>
        <fullName evidence="9">Kinesin-domain-containing protein</fullName>
    </submittedName>
</protein>
<dbReference type="STRING" id="984485.A0A1E4RRR1"/>
<dbReference type="AlphaFoldDB" id="A0A1E4RRR1"/>
<dbReference type="OrthoDB" id="3176171at2759"/>
<dbReference type="GO" id="GO:0005524">
    <property type="term" value="F:ATP binding"/>
    <property type="evidence" value="ECO:0007669"/>
    <property type="project" value="UniProtKB-UniRule"/>
</dbReference>
<gene>
    <name evidence="9" type="ORF">HYPBUDRAFT_101133</name>
</gene>
<dbReference type="Gene3D" id="3.40.850.10">
    <property type="entry name" value="Kinesin motor domain"/>
    <property type="match status" value="1"/>
</dbReference>
<dbReference type="GO" id="GO:0051231">
    <property type="term" value="P:spindle elongation"/>
    <property type="evidence" value="ECO:0007669"/>
    <property type="project" value="TreeGrafter"/>
</dbReference>
<keyword evidence="4 6" id="KW-0067">ATP-binding</keyword>
<dbReference type="GO" id="GO:0003777">
    <property type="term" value="F:microtubule motor activity"/>
    <property type="evidence" value="ECO:0007669"/>
    <property type="project" value="InterPro"/>
</dbReference>
<name>A0A1E4RRR1_9ASCO</name>
<evidence type="ECO:0000256" key="7">
    <source>
        <dbReference type="SAM" id="Coils"/>
    </source>
</evidence>
<evidence type="ECO:0000256" key="4">
    <source>
        <dbReference type="ARBA" id="ARBA00022840"/>
    </source>
</evidence>
<evidence type="ECO:0000313" key="10">
    <source>
        <dbReference type="Proteomes" id="UP000095085"/>
    </source>
</evidence>
<dbReference type="InterPro" id="IPR036961">
    <property type="entry name" value="Kinesin_motor_dom_sf"/>
</dbReference>
<evidence type="ECO:0000256" key="3">
    <source>
        <dbReference type="ARBA" id="ARBA00022741"/>
    </source>
</evidence>
<dbReference type="Proteomes" id="UP000095085">
    <property type="component" value="Unassembled WGS sequence"/>
</dbReference>
<comment type="similarity">
    <text evidence="6">Belongs to the TRAFAC class myosin-kinesin ATPase superfamily. Kinesin family.</text>
</comment>